<dbReference type="InterPro" id="IPR011989">
    <property type="entry name" value="ARM-like"/>
</dbReference>
<dbReference type="OrthoDB" id="361693at2759"/>
<dbReference type="GO" id="GO:0031267">
    <property type="term" value="F:small GTPase binding"/>
    <property type="evidence" value="ECO:0007669"/>
    <property type="project" value="InterPro"/>
</dbReference>
<dbReference type="AlphaFoldDB" id="A0A024U668"/>
<feature type="domain" description="Importin N-terminal" evidence="4">
    <location>
        <begin position="35"/>
        <end position="111"/>
    </location>
</feature>
<dbReference type="PANTHER" id="PTHR10997">
    <property type="entry name" value="IMPORTIN-7, 8, 11"/>
    <property type="match status" value="1"/>
</dbReference>
<dbReference type="STRING" id="157072.A0A024U668"/>
<dbReference type="VEuPathDB" id="FungiDB:H310_06922"/>
<dbReference type="Gene3D" id="1.25.10.10">
    <property type="entry name" value="Leucine-rich Repeat Variant"/>
    <property type="match status" value="1"/>
</dbReference>
<proteinExistence type="predicted"/>
<evidence type="ECO:0000256" key="3">
    <source>
        <dbReference type="ARBA" id="ARBA00023242"/>
    </source>
</evidence>
<keyword evidence="2" id="KW-0813">Transport</keyword>
<dbReference type="InterPro" id="IPR001494">
    <property type="entry name" value="Importin-beta_N"/>
</dbReference>
<name>A0A024U668_9STRA</name>
<evidence type="ECO:0000259" key="4">
    <source>
        <dbReference type="PROSITE" id="PS50166"/>
    </source>
</evidence>
<reference evidence="5" key="1">
    <citation type="submission" date="2013-12" db="EMBL/GenBank/DDBJ databases">
        <title>The Genome Sequence of Aphanomyces invadans NJM9701.</title>
        <authorList>
            <consortium name="The Broad Institute Genomics Platform"/>
            <person name="Russ C."/>
            <person name="Tyler B."/>
            <person name="van West P."/>
            <person name="Dieguez-Uribeondo J."/>
            <person name="Young S.K."/>
            <person name="Zeng Q."/>
            <person name="Gargeya S."/>
            <person name="Fitzgerald M."/>
            <person name="Abouelleil A."/>
            <person name="Alvarado L."/>
            <person name="Chapman S.B."/>
            <person name="Gainer-Dewar J."/>
            <person name="Goldberg J."/>
            <person name="Griggs A."/>
            <person name="Gujja S."/>
            <person name="Hansen M."/>
            <person name="Howarth C."/>
            <person name="Imamovic A."/>
            <person name="Ireland A."/>
            <person name="Larimer J."/>
            <person name="McCowan C."/>
            <person name="Murphy C."/>
            <person name="Pearson M."/>
            <person name="Poon T.W."/>
            <person name="Priest M."/>
            <person name="Roberts A."/>
            <person name="Saif S."/>
            <person name="Shea T."/>
            <person name="Sykes S."/>
            <person name="Wortman J."/>
            <person name="Nusbaum C."/>
            <person name="Birren B."/>
        </authorList>
    </citation>
    <scope>NUCLEOTIDE SEQUENCE [LARGE SCALE GENOMIC DNA]</scope>
    <source>
        <strain evidence="5">NJM9701</strain>
    </source>
</reference>
<accession>A0A024U668</accession>
<protein>
    <recommendedName>
        <fullName evidence="4">Importin N-terminal domain-containing protein</fullName>
    </recommendedName>
</protein>
<dbReference type="InterPro" id="IPR016024">
    <property type="entry name" value="ARM-type_fold"/>
</dbReference>
<dbReference type="SMART" id="SM00913">
    <property type="entry name" value="IBN_N"/>
    <property type="match status" value="1"/>
</dbReference>
<dbReference type="SUPFAM" id="SSF48371">
    <property type="entry name" value="ARM repeat"/>
    <property type="match status" value="1"/>
</dbReference>
<dbReference type="Pfam" id="PF03810">
    <property type="entry name" value="IBN_N"/>
    <property type="match status" value="1"/>
</dbReference>
<dbReference type="InterPro" id="IPR013598">
    <property type="entry name" value="Exportin-1/Importin-b-like"/>
</dbReference>
<dbReference type="GeneID" id="20083972"/>
<dbReference type="Pfam" id="PF08389">
    <property type="entry name" value="Xpo1"/>
    <property type="match status" value="1"/>
</dbReference>
<gene>
    <name evidence="5" type="ORF">H310_06922</name>
</gene>
<dbReference type="PROSITE" id="PS50166">
    <property type="entry name" value="IMPORTIN_B_NT"/>
    <property type="match status" value="1"/>
</dbReference>
<evidence type="ECO:0000256" key="1">
    <source>
        <dbReference type="ARBA" id="ARBA00004123"/>
    </source>
</evidence>
<dbReference type="GO" id="GO:0005635">
    <property type="term" value="C:nuclear envelope"/>
    <property type="evidence" value="ECO:0007669"/>
    <property type="project" value="TreeGrafter"/>
</dbReference>
<comment type="subcellular location">
    <subcellularLocation>
        <location evidence="1">Nucleus</location>
    </subcellularLocation>
</comment>
<evidence type="ECO:0000313" key="5">
    <source>
        <dbReference type="EMBL" id="ETW01372.1"/>
    </source>
</evidence>
<dbReference type="GO" id="GO:0005829">
    <property type="term" value="C:cytosol"/>
    <property type="evidence" value="ECO:0007669"/>
    <property type="project" value="TreeGrafter"/>
</dbReference>
<dbReference type="eggNOG" id="KOG1993">
    <property type="taxonomic scope" value="Eukaryota"/>
</dbReference>
<dbReference type="PANTHER" id="PTHR10997:SF7">
    <property type="entry name" value="IMPORTIN-11"/>
    <property type="match status" value="1"/>
</dbReference>
<dbReference type="EMBL" id="KI913963">
    <property type="protein sequence ID" value="ETW01372.1"/>
    <property type="molecule type" value="Genomic_DNA"/>
</dbReference>
<keyword evidence="3" id="KW-0539">Nucleus</keyword>
<dbReference type="GO" id="GO:0006606">
    <property type="term" value="P:protein import into nucleus"/>
    <property type="evidence" value="ECO:0007669"/>
    <property type="project" value="TreeGrafter"/>
</dbReference>
<sequence>MSTSLPPILGLGHAQDIITTMEQALCSQSDVRAAGEATLQQCMKIPGFAQLCLQVLNEAQFPLQPPVRLMAALSLKNAVSASWVGRGSRQYVISAEEKDEIRRGLLRHMEESNTAIATQLAVTVARIARSDFPKEWPDLFSLLRDNIQQGSHVQQTRALRVLKSVVKELASRRLMAHRVIFNEMSVAVTPFLAAVWKAQVTELSSGNLDVVDNVLSTTKVLHHLVVHGFKVLMPLDVIPFIFSNYFETFRALTSYIHSLPPDAPGIESLQKIRVSCAGLVVAVQKAHPIEFRAYLGYFLQLFYAELTHPTPSPDKLVVHLLSYFTNVVGCLLYQQSPSAHSTSRTVITTTGDVELNDAMVDECKAQIGAFA</sequence>
<dbReference type="RefSeq" id="XP_008870370.1">
    <property type="nucleotide sequence ID" value="XM_008872148.1"/>
</dbReference>
<evidence type="ECO:0000256" key="2">
    <source>
        <dbReference type="ARBA" id="ARBA00022448"/>
    </source>
</evidence>
<organism evidence="5">
    <name type="scientific">Aphanomyces invadans</name>
    <dbReference type="NCBI Taxonomy" id="157072"/>
    <lineage>
        <taxon>Eukaryota</taxon>
        <taxon>Sar</taxon>
        <taxon>Stramenopiles</taxon>
        <taxon>Oomycota</taxon>
        <taxon>Saprolegniomycetes</taxon>
        <taxon>Saprolegniales</taxon>
        <taxon>Verrucalvaceae</taxon>
        <taxon>Aphanomyces</taxon>
    </lineage>
</organism>